<dbReference type="Proteomes" id="UP001163223">
    <property type="component" value="Chromosome"/>
</dbReference>
<gene>
    <name evidence="1" type="ORF">OXU80_27815</name>
</gene>
<accession>A0ACD4NZE5</accession>
<proteinExistence type="predicted"/>
<sequence length="173" mass="19063">MVALAALTLLAMGRVPICDCGTVKLWHGEVVSSQNSQHIADWYTFSHVIHGFVFYLLGWLVLRRRSLGTRLVAATLLEAAWEITENTDAVIQRYREATIALDYFGDSVLNSVSDIAFMGVGFLLAARLPVWATIAIAIGFELLTGWLIRDGLALNVLMLLYPLDAVRAWQAGA</sequence>
<evidence type="ECO:0000313" key="1">
    <source>
        <dbReference type="EMBL" id="WAJ31617.1"/>
    </source>
</evidence>
<dbReference type="EMBL" id="CP113520">
    <property type="protein sequence ID" value="WAJ31617.1"/>
    <property type="molecule type" value="Genomic_DNA"/>
</dbReference>
<reference evidence="1" key="1">
    <citation type="submission" date="2022-11" db="EMBL/GenBank/DDBJ databases">
        <title>beta-Carotene-producing bacterium, Jeongeuplla avenae sp. nov., alleviates the salt stress of Arabidopsis seedlings.</title>
        <authorList>
            <person name="Jiang L."/>
            <person name="Lee J."/>
        </authorList>
    </citation>
    <scope>NUCLEOTIDE SEQUENCE</scope>
    <source>
        <strain evidence="1">DY_R2A_6</strain>
    </source>
</reference>
<organism evidence="1 2">
    <name type="scientific">Antarcticirhabdus aurantiaca</name>
    <dbReference type="NCBI Taxonomy" id="2606717"/>
    <lineage>
        <taxon>Bacteria</taxon>
        <taxon>Pseudomonadati</taxon>
        <taxon>Pseudomonadota</taxon>
        <taxon>Alphaproteobacteria</taxon>
        <taxon>Hyphomicrobiales</taxon>
        <taxon>Aurantimonadaceae</taxon>
        <taxon>Antarcticirhabdus</taxon>
    </lineage>
</organism>
<protein>
    <submittedName>
        <fullName evidence="1">DUF2585 domain-containing protein</fullName>
    </submittedName>
</protein>
<keyword evidence="2" id="KW-1185">Reference proteome</keyword>
<evidence type="ECO:0000313" key="2">
    <source>
        <dbReference type="Proteomes" id="UP001163223"/>
    </source>
</evidence>
<name>A0ACD4NZE5_9HYPH</name>